<dbReference type="RefSeq" id="XP_005711673.1">
    <property type="nucleotide sequence ID" value="XM_005711616.1"/>
</dbReference>
<sequence length="110" mass="11417">MPSSPIPPHRSRNTRLTASLLSASCTFRSTNSSTVSSACPATRFIYSTASLCSQTCKRLPSAGITPCALGFPSCARMAPPPHTKASTSLPGATFAPLASSTACASRRRAR</sequence>
<evidence type="ECO:0000256" key="1">
    <source>
        <dbReference type="SAM" id="MobiDB-lite"/>
    </source>
</evidence>
<feature type="region of interest" description="Disordered" evidence="1">
    <location>
        <begin position="80"/>
        <end position="110"/>
    </location>
</feature>
<dbReference type="GeneID" id="17319389"/>
<protein>
    <submittedName>
        <fullName evidence="2">Uncharacterized protein</fullName>
    </submittedName>
</protein>
<gene>
    <name evidence="2" type="ORF">CHC_T00007823001</name>
</gene>
<proteinExistence type="predicted"/>
<organism evidence="2 3">
    <name type="scientific">Chondrus crispus</name>
    <name type="common">Carrageen Irish moss</name>
    <name type="synonym">Polymorpha crispa</name>
    <dbReference type="NCBI Taxonomy" id="2769"/>
    <lineage>
        <taxon>Eukaryota</taxon>
        <taxon>Rhodophyta</taxon>
        <taxon>Florideophyceae</taxon>
        <taxon>Rhodymeniophycidae</taxon>
        <taxon>Gigartinales</taxon>
        <taxon>Gigartinaceae</taxon>
        <taxon>Chondrus</taxon>
    </lineage>
</organism>
<reference evidence="3" key="1">
    <citation type="journal article" date="2013" name="Proc. Natl. Acad. Sci. U.S.A.">
        <title>Genome structure and metabolic features in the red seaweed Chondrus crispus shed light on evolution of the Archaeplastida.</title>
        <authorList>
            <person name="Collen J."/>
            <person name="Porcel B."/>
            <person name="Carre W."/>
            <person name="Ball S.G."/>
            <person name="Chaparro C."/>
            <person name="Tonon T."/>
            <person name="Barbeyron T."/>
            <person name="Michel G."/>
            <person name="Noel B."/>
            <person name="Valentin K."/>
            <person name="Elias M."/>
            <person name="Artiguenave F."/>
            <person name="Arun A."/>
            <person name="Aury J.M."/>
            <person name="Barbosa-Neto J.F."/>
            <person name="Bothwell J.H."/>
            <person name="Bouget F.Y."/>
            <person name="Brillet L."/>
            <person name="Cabello-Hurtado F."/>
            <person name="Capella-Gutierrez S."/>
            <person name="Charrier B."/>
            <person name="Cladiere L."/>
            <person name="Cock J.M."/>
            <person name="Coelho S.M."/>
            <person name="Colleoni C."/>
            <person name="Czjzek M."/>
            <person name="Da Silva C."/>
            <person name="Delage L."/>
            <person name="Denoeud F."/>
            <person name="Deschamps P."/>
            <person name="Dittami S.M."/>
            <person name="Gabaldon T."/>
            <person name="Gachon C.M."/>
            <person name="Groisillier A."/>
            <person name="Herve C."/>
            <person name="Jabbari K."/>
            <person name="Katinka M."/>
            <person name="Kloareg B."/>
            <person name="Kowalczyk N."/>
            <person name="Labadie K."/>
            <person name="Leblanc C."/>
            <person name="Lopez P.J."/>
            <person name="McLachlan D.H."/>
            <person name="Meslet-Cladiere L."/>
            <person name="Moustafa A."/>
            <person name="Nehr Z."/>
            <person name="Nyvall Collen P."/>
            <person name="Panaud O."/>
            <person name="Partensky F."/>
            <person name="Poulain J."/>
            <person name="Rensing S.A."/>
            <person name="Rousvoal S."/>
            <person name="Samson G."/>
            <person name="Symeonidi A."/>
            <person name="Weissenbach J."/>
            <person name="Zambounis A."/>
            <person name="Wincker P."/>
            <person name="Boyen C."/>
        </authorList>
    </citation>
    <scope>NUCLEOTIDE SEQUENCE [LARGE SCALE GENOMIC DNA]</scope>
    <source>
        <strain evidence="3">cv. Stackhouse</strain>
    </source>
</reference>
<dbReference type="Proteomes" id="UP000012073">
    <property type="component" value="Unassembled WGS sequence"/>
</dbReference>
<dbReference type="AlphaFoldDB" id="R7QTD1"/>
<evidence type="ECO:0000313" key="2">
    <source>
        <dbReference type="EMBL" id="CDF41379.1"/>
    </source>
</evidence>
<evidence type="ECO:0000313" key="3">
    <source>
        <dbReference type="Proteomes" id="UP000012073"/>
    </source>
</evidence>
<accession>R7QTD1</accession>
<keyword evidence="3" id="KW-1185">Reference proteome</keyword>
<dbReference type="KEGG" id="ccp:CHC_T00007823001"/>
<name>R7QTD1_CHOCR</name>
<dbReference type="EMBL" id="HG002363">
    <property type="protein sequence ID" value="CDF41379.1"/>
    <property type="molecule type" value="Genomic_DNA"/>
</dbReference>
<dbReference type="Gramene" id="CDF41379">
    <property type="protein sequence ID" value="CDF41379"/>
    <property type="gene ID" value="CHC_T00007823001"/>
</dbReference>